<dbReference type="AlphaFoldDB" id="A0A7K3LN38"/>
<evidence type="ECO:0000259" key="2">
    <source>
        <dbReference type="Pfam" id="PF23636"/>
    </source>
</evidence>
<feature type="transmembrane region" description="Helical" evidence="1">
    <location>
        <begin position="115"/>
        <end position="134"/>
    </location>
</feature>
<proteinExistence type="predicted"/>
<reference evidence="3 4" key="1">
    <citation type="submission" date="2020-01" db="EMBL/GenBank/DDBJ databases">
        <title>Investigation of new actinobacteria for the biodesulphurisation of diesel fuel.</title>
        <authorList>
            <person name="Athi Narayanan S.M."/>
        </authorList>
    </citation>
    <scope>NUCLEOTIDE SEQUENCE [LARGE SCALE GENOMIC DNA]</scope>
    <source>
        <strain evidence="3 4">213E</strain>
    </source>
</reference>
<protein>
    <recommendedName>
        <fullName evidence="2">DUF7144 domain-containing protein</fullName>
    </recommendedName>
</protein>
<keyword evidence="1" id="KW-1133">Transmembrane helix</keyword>
<name>A0A7K3LN38_9ACTN</name>
<evidence type="ECO:0000256" key="1">
    <source>
        <dbReference type="SAM" id="Phobius"/>
    </source>
</evidence>
<comment type="caution">
    <text evidence="3">The sequence shown here is derived from an EMBL/GenBank/DDBJ whole genome shotgun (WGS) entry which is preliminary data.</text>
</comment>
<evidence type="ECO:0000313" key="3">
    <source>
        <dbReference type="EMBL" id="NDK89598.1"/>
    </source>
</evidence>
<evidence type="ECO:0000313" key="4">
    <source>
        <dbReference type="Proteomes" id="UP000466307"/>
    </source>
</evidence>
<gene>
    <name evidence="3" type="ORF">GYA93_08410</name>
</gene>
<dbReference type="InterPro" id="IPR055568">
    <property type="entry name" value="DUF7144"/>
</dbReference>
<dbReference type="Pfam" id="PF23636">
    <property type="entry name" value="DUF7144"/>
    <property type="match status" value="1"/>
</dbReference>
<accession>A0A7K3LN38</accession>
<dbReference type="EMBL" id="JAADZU010000020">
    <property type="protein sequence ID" value="NDK89598.1"/>
    <property type="molecule type" value="Genomic_DNA"/>
</dbReference>
<keyword evidence="1" id="KW-0812">Transmembrane</keyword>
<dbReference type="Proteomes" id="UP000466307">
    <property type="component" value="Unassembled WGS sequence"/>
</dbReference>
<organism evidence="3 4">
    <name type="scientific">Gordonia desulfuricans</name>
    <dbReference type="NCBI Taxonomy" id="89051"/>
    <lineage>
        <taxon>Bacteria</taxon>
        <taxon>Bacillati</taxon>
        <taxon>Actinomycetota</taxon>
        <taxon>Actinomycetes</taxon>
        <taxon>Mycobacteriales</taxon>
        <taxon>Gordoniaceae</taxon>
        <taxon>Gordonia</taxon>
    </lineage>
</organism>
<sequence length="141" mass="15214">MSESNTDKQINAATKEGFAVGISIVAAALLFVAGIVAIFQGISAVNNDNLLVFTEDYIFEFNLTSWGWIHIVLGIIAVIVAGGLVVGSDWGRVAAILIASLSIIAQFLWLPYYPVWAIIIIILDIIVIWAVASWKPRADGL</sequence>
<feature type="domain" description="DUF7144" evidence="2">
    <location>
        <begin position="24"/>
        <end position="135"/>
    </location>
</feature>
<keyword evidence="4" id="KW-1185">Reference proteome</keyword>
<feature type="transmembrane region" description="Helical" evidence="1">
    <location>
        <begin position="18"/>
        <end position="45"/>
    </location>
</feature>
<dbReference type="RefSeq" id="WP_053777473.1">
    <property type="nucleotide sequence ID" value="NZ_JAADZU010000020.1"/>
</dbReference>
<feature type="transmembrane region" description="Helical" evidence="1">
    <location>
        <begin position="65"/>
        <end position="86"/>
    </location>
</feature>
<feature type="transmembrane region" description="Helical" evidence="1">
    <location>
        <begin position="93"/>
        <end position="109"/>
    </location>
</feature>
<keyword evidence="1" id="KW-0472">Membrane</keyword>